<dbReference type="Proteomes" id="UP001501682">
    <property type="component" value="Unassembled WGS sequence"/>
</dbReference>
<keyword evidence="3" id="KW-1185">Reference proteome</keyword>
<dbReference type="EMBL" id="BAABCB010000020">
    <property type="protein sequence ID" value="GAA4244717.1"/>
    <property type="molecule type" value="Genomic_DNA"/>
</dbReference>
<evidence type="ECO:0000313" key="2">
    <source>
        <dbReference type="EMBL" id="GAA4244717.1"/>
    </source>
</evidence>
<protein>
    <submittedName>
        <fullName evidence="2">Uncharacterized protein</fullName>
    </submittedName>
</protein>
<gene>
    <name evidence="2" type="ORF">GCM10022292_24470</name>
</gene>
<proteinExistence type="predicted"/>
<organism evidence="2 3">
    <name type="scientific">Winogradskyella damuponensis</name>
    <dbReference type="NCBI Taxonomy" id="943939"/>
    <lineage>
        <taxon>Bacteria</taxon>
        <taxon>Pseudomonadati</taxon>
        <taxon>Bacteroidota</taxon>
        <taxon>Flavobacteriia</taxon>
        <taxon>Flavobacteriales</taxon>
        <taxon>Flavobacteriaceae</taxon>
        <taxon>Winogradskyella</taxon>
    </lineage>
</organism>
<keyword evidence="1" id="KW-1133">Transmembrane helix</keyword>
<sequence length="219" mass="24670">MFFYQNLLENLRRKNTLNIAHHFFIIYLLLIPTYEFENKIIMKPRLPYLITLLLAITISACSPEENTSIAPEDTNEFIYSNISYPLTSAIINNDNNANSLGIRLFNKTSSQITSNVDLDDIAYVYFDLGTESIQNTTYNNIENYAISINGSIVDSEFNPGTILLSNNDPDSDVFAQSGSVTITNFTAYNIVFTFTFTRTDGQVITGRYDGNYLAPNGIN</sequence>
<evidence type="ECO:0000256" key="1">
    <source>
        <dbReference type="SAM" id="Phobius"/>
    </source>
</evidence>
<name>A0ABP8CXV8_9FLAO</name>
<accession>A0ABP8CXV8</accession>
<comment type="caution">
    <text evidence="2">The sequence shown here is derived from an EMBL/GenBank/DDBJ whole genome shotgun (WGS) entry which is preliminary data.</text>
</comment>
<keyword evidence="1" id="KW-0812">Transmembrane</keyword>
<feature type="transmembrane region" description="Helical" evidence="1">
    <location>
        <begin position="20"/>
        <end position="36"/>
    </location>
</feature>
<evidence type="ECO:0000313" key="3">
    <source>
        <dbReference type="Proteomes" id="UP001501682"/>
    </source>
</evidence>
<reference evidence="3" key="1">
    <citation type="journal article" date="2019" name="Int. J. Syst. Evol. Microbiol.">
        <title>The Global Catalogue of Microorganisms (GCM) 10K type strain sequencing project: providing services to taxonomists for standard genome sequencing and annotation.</title>
        <authorList>
            <consortium name="The Broad Institute Genomics Platform"/>
            <consortium name="The Broad Institute Genome Sequencing Center for Infectious Disease"/>
            <person name="Wu L."/>
            <person name="Ma J."/>
        </authorList>
    </citation>
    <scope>NUCLEOTIDE SEQUENCE [LARGE SCALE GENOMIC DNA]</scope>
    <source>
        <strain evidence="3">JCM 17633</strain>
    </source>
</reference>
<keyword evidence="1" id="KW-0472">Membrane</keyword>